<evidence type="ECO:0000313" key="3">
    <source>
        <dbReference type="Proteomes" id="UP000190890"/>
    </source>
</evidence>
<organism evidence="2 3">
    <name type="scientific">Clostridium puniceum</name>
    <dbReference type="NCBI Taxonomy" id="29367"/>
    <lineage>
        <taxon>Bacteria</taxon>
        <taxon>Bacillati</taxon>
        <taxon>Bacillota</taxon>
        <taxon>Clostridia</taxon>
        <taxon>Eubacteriales</taxon>
        <taxon>Clostridiaceae</taxon>
        <taxon>Clostridium</taxon>
    </lineage>
</organism>
<reference evidence="2 3" key="1">
    <citation type="submission" date="2016-05" db="EMBL/GenBank/DDBJ databases">
        <title>Microbial solvent formation.</title>
        <authorList>
            <person name="Poehlein A."/>
            <person name="Montoya Solano J.D."/>
            <person name="Flitsch S."/>
            <person name="Krabben P."/>
            <person name="Duerre P."/>
            <person name="Daniel R."/>
        </authorList>
    </citation>
    <scope>NUCLEOTIDE SEQUENCE [LARGE SCALE GENOMIC DNA]</scope>
    <source>
        <strain evidence="2 3">DSM 2619</strain>
    </source>
</reference>
<keyword evidence="1" id="KW-0812">Transmembrane</keyword>
<dbReference type="AlphaFoldDB" id="A0A1S8TSE2"/>
<dbReference type="STRING" id="29367.CLPUN_12920"/>
<feature type="transmembrane region" description="Helical" evidence="1">
    <location>
        <begin position="7"/>
        <end position="28"/>
    </location>
</feature>
<proteinExistence type="predicted"/>
<keyword evidence="1" id="KW-1133">Transmembrane helix</keyword>
<keyword evidence="3" id="KW-1185">Reference proteome</keyword>
<evidence type="ECO:0000256" key="1">
    <source>
        <dbReference type="SAM" id="Phobius"/>
    </source>
</evidence>
<keyword evidence="1" id="KW-0472">Membrane</keyword>
<dbReference type="RefSeq" id="WP_077846500.1">
    <property type="nucleotide sequence ID" value="NZ_LZZM01000080.1"/>
</dbReference>
<dbReference type="EMBL" id="LZZM01000080">
    <property type="protein sequence ID" value="OOM80626.1"/>
    <property type="molecule type" value="Genomic_DNA"/>
</dbReference>
<dbReference type="PANTHER" id="PTHR38446">
    <property type="entry name" value="BLL0914 PROTEIN"/>
    <property type="match status" value="1"/>
</dbReference>
<protein>
    <recommendedName>
        <fullName evidence="4">DUF1304 domain-containing protein</fullName>
    </recommendedName>
</protein>
<accession>A0A1S8TSE2</accession>
<feature type="transmembrane region" description="Helical" evidence="1">
    <location>
        <begin position="48"/>
        <end position="71"/>
    </location>
</feature>
<comment type="caution">
    <text evidence="2">The sequence shown here is derived from an EMBL/GenBank/DDBJ whole genome shotgun (WGS) entry which is preliminary data.</text>
</comment>
<gene>
    <name evidence="2" type="ORF">CLPUN_12920</name>
</gene>
<feature type="transmembrane region" description="Helical" evidence="1">
    <location>
        <begin position="102"/>
        <end position="120"/>
    </location>
</feature>
<evidence type="ECO:0000313" key="2">
    <source>
        <dbReference type="EMBL" id="OOM80626.1"/>
    </source>
</evidence>
<name>A0A1S8TSE2_9CLOT</name>
<dbReference type="InterPro" id="IPR009732">
    <property type="entry name" value="DUF1304"/>
</dbReference>
<dbReference type="Proteomes" id="UP000190890">
    <property type="component" value="Unassembled WGS sequence"/>
</dbReference>
<evidence type="ECO:0008006" key="4">
    <source>
        <dbReference type="Google" id="ProtNLM"/>
    </source>
</evidence>
<dbReference type="PANTHER" id="PTHR38446:SF1">
    <property type="entry name" value="BLL0914 PROTEIN"/>
    <property type="match status" value="1"/>
</dbReference>
<sequence length="121" mass="13359">MEFILKILIGIVALEHIYILWIEMFAWTTKGVSTFKSLPKELFPKTKALAANQGLYNGFLSAGLIWSLLIGDPIWSKNIAAFFLGCVIVAAAYGAITASKSIFIKQGMPALITMLILLFLY</sequence>
<dbReference type="OrthoDB" id="9803832at2"/>
<dbReference type="Pfam" id="PF06993">
    <property type="entry name" value="DUF1304"/>
    <property type="match status" value="1"/>
</dbReference>
<feature type="transmembrane region" description="Helical" evidence="1">
    <location>
        <begin position="78"/>
        <end position="96"/>
    </location>
</feature>